<name>A0A1Y5SD29_9RHOB</name>
<evidence type="ECO:0000256" key="2">
    <source>
        <dbReference type="ARBA" id="ARBA00007405"/>
    </source>
</evidence>
<dbReference type="EC" id="1.17.4.1" evidence="3 14"/>
<evidence type="ECO:0000256" key="1">
    <source>
        <dbReference type="ARBA" id="ARBA00001922"/>
    </source>
</evidence>
<dbReference type="InterPro" id="IPR013509">
    <property type="entry name" value="RNR_lsu_N"/>
</dbReference>
<dbReference type="Gene3D" id="3.20.70.20">
    <property type="match status" value="1"/>
</dbReference>
<dbReference type="InterPro" id="IPR050862">
    <property type="entry name" value="RdRp_reductase_class-2"/>
</dbReference>
<dbReference type="Pfam" id="PF12637">
    <property type="entry name" value="TSCPD"/>
    <property type="match status" value="1"/>
</dbReference>
<evidence type="ECO:0000256" key="10">
    <source>
        <dbReference type="ARBA" id="ARBA00023157"/>
    </source>
</evidence>
<dbReference type="GO" id="GO:0071897">
    <property type="term" value="P:DNA biosynthetic process"/>
    <property type="evidence" value="ECO:0007669"/>
    <property type="project" value="UniProtKB-KW"/>
</dbReference>
<comment type="function">
    <text evidence="12 14">Catalyzes the reduction of ribonucleotides to deoxyribonucleotides. May function to provide a pool of deoxyribonucleotide precursors for DNA repair during oxygen limitation and/or for immediate growth after restoration of oxygen.</text>
</comment>
<dbReference type="SMART" id="SM00530">
    <property type="entry name" value="HTH_XRE"/>
    <property type="match status" value="1"/>
</dbReference>
<evidence type="ECO:0000256" key="5">
    <source>
        <dbReference type="ARBA" id="ARBA00022628"/>
    </source>
</evidence>
<dbReference type="OrthoDB" id="9762933at2"/>
<keyword evidence="6 14" id="KW-0237">DNA synthesis</keyword>
<dbReference type="EMBL" id="FWFZ01000005">
    <property type="protein sequence ID" value="SLN37948.1"/>
    <property type="molecule type" value="Genomic_DNA"/>
</dbReference>
<dbReference type="Pfam" id="PF00317">
    <property type="entry name" value="Ribonuc_red_lgN"/>
    <property type="match status" value="1"/>
</dbReference>
<evidence type="ECO:0000256" key="11">
    <source>
        <dbReference type="ARBA" id="ARBA00023285"/>
    </source>
</evidence>
<evidence type="ECO:0000313" key="16">
    <source>
        <dbReference type="EMBL" id="SLN37948.1"/>
    </source>
</evidence>
<dbReference type="PROSITE" id="PS50943">
    <property type="entry name" value="HTH_CROC1"/>
    <property type="match status" value="1"/>
</dbReference>
<dbReference type="SUPFAM" id="SSF51998">
    <property type="entry name" value="PFL-like glycyl radical enzymes"/>
    <property type="match status" value="1"/>
</dbReference>
<comment type="catalytic activity">
    <reaction evidence="13 14">
        <text>a 2'-deoxyribonucleoside 5'-diphosphate + [thioredoxin]-disulfide + H2O = a ribonucleoside 5'-diphosphate + [thioredoxin]-dithiol</text>
        <dbReference type="Rhea" id="RHEA:23252"/>
        <dbReference type="Rhea" id="RHEA-COMP:10698"/>
        <dbReference type="Rhea" id="RHEA-COMP:10700"/>
        <dbReference type="ChEBI" id="CHEBI:15377"/>
        <dbReference type="ChEBI" id="CHEBI:29950"/>
        <dbReference type="ChEBI" id="CHEBI:50058"/>
        <dbReference type="ChEBI" id="CHEBI:57930"/>
        <dbReference type="ChEBI" id="CHEBI:73316"/>
        <dbReference type="EC" id="1.17.4.1"/>
    </reaction>
</comment>
<keyword evidence="10" id="KW-1015">Disulfide bond</keyword>
<sequence>MTRFAAPIADQIWDMKYRLKEADGTPIDQSVEDTWRRIASALASVEDDPAAWEAKFYGALEDFRFLPAGRITAGAGTERSVTLFNCFVMGTIPDTMGGIFDMLKEAALTMQQGGGIGYDFSTIRPKGAAVHGVAADASGPLSFMDVWDAMCRTIMSAGSRRGAMMATMRCDHPDIEGFIAAKSDPARLRMFNMSVLVTDAFMTAVKADGPWDLVFDGKVYRTLQARELWDAVMQSTYDYAEPGVIFIDRINQMNNLAYCETIAATNPCGEQPLPPYGACLLGSVNLARLVAEPFADGAHLDEAALEDLVGLAVRMMDNVVDASRFPLPQQAAEAAAKRRIGLGVTGLADALLMVGLRYGSPEAAAQTEAWMKQIARAAYLTSAGLAAEKGAFPLFEAEKFLASGTMQNMDDDVREAIRQNGIRNALLTSVAPTGTISLYAGNVSSGIEPVFAYSYTRKVLQKDGTKTQEEVVDYAVNLWRDLHGDAELPDYFVNAQTLEPMAHVRMQAAAQKWVDSSISKTINVPEDIGFEAFKDVYMEAWDTGCKGCTTYRPNDVTGSVLSVSETTKGDPSVAERLADLMKAKDMNAATASMKAGLNARAVAEILEGRVKSPKVETVQKLALALGVSLTDLVGGPAEDESPDVVPLKSAGSQRQDGDVVYMSEPLDRPEALEGNTYKVKWPGSEHALYITLNDVVVNGQRRPFEIFINSKNMEHFAWTVALTRMISAVFRRGGDVSFVVEELKAVFDPRGGAWMNGKYIPSMLAAIGGVIETHLIAIGFLAGEGLGLKTDPQAEVAVIGQRPRSACSSCGSYDLRMVEGCMTCGNCGYSKCG</sequence>
<keyword evidence="8 14" id="KW-0560">Oxidoreductase</keyword>
<dbReference type="GO" id="GO:0005524">
    <property type="term" value="F:ATP binding"/>
    <property type="evidence" value="ECO:0007669"/>
    <property type="project" value="InterPro"/>
</dbReference>
<dbReference type="PRINTS" id="PR01183">
    <property type="entry name" value="RIBORDTASEM1"/>
</dbReference>
<dbReference type="Pfam" id="PF02867">
    <property type="entry name" value="Ribonuc_red_lgC"/>
    <property type="match status" value="1"/>
</dbReference>
<comment type="cofactor">
    <cofactor evidence="1 14">
        <name>adenosylcob(III)alamin</name>
        <dbReference type="ChEBI" id="CHEBI:18408"/>
    </cofactor>
</comment>
<evidence type="ECO:0000313" key="17">
    <source>
        <dbReference type="Proteomes" id="UP000193900"/>
    </source>
</evidence>
<dbReference type="AlphaFoldDB" id="A0A1Y5SD29"/>
<dbReference type="NCBIfam" id="TIGR02504">
    <property type="entry name" value="NrdJ_Z"/>
    <property type="match status" value="1"/>
</dbReference>
<dbReference type="GO" id="GO:0031419">
    <property type="term" value="F:cobalamin binding"/>
    <property type="evidence" value="ECO:0007669"/>
    <property type="project" value="UniProtKB-KW"/>
</dbReference>
<evidence type="ECO:0000256" key="9">
    <source>
        <dbReference type="ARBA" id="ARBA00023116"/>
    </source>
</evidence>
<organism evidence="16 17">
    <name type="scientific">Roseisalinus antarcticus</name>
    <dbReference type="NCBI Taxonomy" id="254357"/>
    <lineage>
        <taxon>Bacteria</taxon>
        <taxon>Pseudomonadati</taxon>
        <taxon>Pseudomonadota</taxon>
        <taxon>Alphaproteobacteria</taxon>
        <taxon>Rhodobacterales</taxon>
        <taxon>Roseobacteraceae</taxon>
        <taxon>Roseisalinus</taxon>
    </lineage>
</organism>
<dbReference type="RefSeq" id="WP_085878321.1">
    <property type="nucleotide sequence ID" value="NZ_FWFZ01000005.1"/>
</dbReference>
<evidence type="ECO:0000256" key="13">
    <source>
        <dbReference type="ARBA" id="ARBA00047754"/>
    </source>
</evidence>
<reference evidence="16 17" key="1">
    <citation type="submission" date="2017-03" db="EMBL/GenBank/DDBJ databases">
        <authorList>
            <person name="Afonso C.L."/>
            <person name="Miller P.J."/>
            <person name="Scott M.A."/>
            <person name="Spackman E."/>
            <person name="Goraichik I."/>
            <person name="Dimitrov K.M."/>
            <person name="Suarez D.L."/>
            <person name="Swayne D.E."/>
        </authorList>
    </citation>
    <scope>NUCLEOTIDE SEQUENCE [LARGE SCALE GENOMIC DNA]</scope>
    <source>
        <strain evidence="16 17">CECT 7023</strain>
    </source>
</reference>
<dbReference type="Proteomes" id="UP000193900">
    <property type="component" value="Unassembled WGS sequence"/>
</dbReference>
<dbReference type="CDD" id="cd02888">
    <property type="entry name" value="RNR_II_dimer"/>
    <property type="match status" value="1"/>
</dbReference>
<proteinExistence type="inferred from homology"/>
<dbReference type="GO" id="GO:0003677">
    <property type="term" value="F:DNA binding"/>
    <property type="evidence" value="ECO:0007669"/>
    <property type="project" value="InterPro"/>
</dbReference>
<dbReference type="GO" id="GO:0004748">
    <property type="term" value="F:ribonucleoside-diphosphate reductase activity, thioredoxin disulfide as acceptor"/>
    <property type="evidence" value="ECO:0007669"/>
    <property type="project" value="UniProtKB-EC"/>
</dbReference>
<evidence type="ECO:0000256" key="6">
    <source>
        <dbReference type="ARBA" id="ARBA00022634"/>
    </source>
</evidence>
<dbReference type="InterPro" id="IPR010982">
    <property type="entry name" value="Lambda_DNA-bd_dom_sf"/>
</dbReference>
<dbReference type="Gene3D" id="1.10.260.40">
    <property type="entry name" value="lambda repressor-like DNA-binding domains"/>
    <property type="match status" value="1"/>
</dbReference>
<dbReference type="PANTHER" id="PTHR43371">
    <property type="entry name" value="VITAMIN B12-DEPENDENT RIBONUCLEOTIDE REDUCTASE"/>
    <property type="match status" value="1"/>
</dbReference>
<dbReference type="GO" id="GO:0009263">
    <property type="term" value="P:deoxyribonucleotide biosynthetic process"/>
    <property type="evidence" value="ECO:0007669"/>
    <property type="project" value="UniProtKB-KW"/>
</dbReference>
<dbReference type="CDD" id="cd00093">
    <property type="entry name" value="HTH_XRE"/>
    <property type="match status" value="1"/>
</dbReference>
<evidence type="ECO:0000256" key="3">
    <source>
        <dbReference type="ARBA" id="ARBA00012274"/>
    </source>
</evidence>
<gene>
    <name evidence="16" type="primary">nrdZ</name>
    <name evidence="16" type="ORF">ROA7023_01444</name>
</gene>
<dbReference type="InterPro" id="IPR000788">
    <property type="entry name" value="RNR_lg_C"/>
</dbReference>
<comment type="similarity">
    <text evidence="2 14">Belongs to the ribonucleoside diphosphate reductase class-2 family.</text>
</comment>
<keyword evidence="17" id="KW-1185">Reference proteome</keyword>
<keyword evidence="7 14" id="KW-0547">Nucleotide-binding</keyword>
<feature type="domain" description="HTH cro/C1-type" evidence="15">
    <location>
        <begin position="577"/>
        <end position="632"/>
    </location>
</feature>
<evidence type="ECO:0000256" key="4">
    <source>
        <dbReference type="ARBA" id="ARBA00014409"/>
    </source>
</evidence>
<dbReference type="SUPFAM" id="SSF47413">
    <property type="entry name" value="lambda repressor-like DNA-binding domains"/>
    <property type="match status" value="1"/>
</dbReference>
<evidence type="ECO:0000256" key="12">
    <source>
        <dbReference type="ARBA" id="ARBA00025437"/>
    </source>
</evidence>
<dbReference type="InterPro" id="IPR013344">
    <property type="entry name" value="RNR_NrdJ/NrdZ"/>
</dbReference>
<keyword evidence="9" id="KW-0215">Deoxyribonucleotide synthesis</keyword>
<keyword evidence="5 14" id="KW-0846">Cobalamin</keyword>
<dbReference type="InterPro" id="IPR024434">
    <property type="entry name" value="TSCPD_dom"/>
</dbReference>
<evidence type="ECO:0000259" key="15">
    <source>
        <dbReference type="PROSITE" id="PS50943"/>
    </source>
</evidence>
<keyword evidence="11 14" id="KW-0170">Cobalt</keyword>
<accession>A0A1Y5SD29</accession>
<protein>
    <recommendedName>
        <fullName evidence="4 14">Vitamin B12-dependent ribonucleotide reductase</fullName>
        <ecNumber evidence="3 14">1.17.4.1</ecNumber>
    </recommendedName>
</protein>
<dbReference type="PANTHER" id="PTHR43371:SF1">
    <property type="entry name" value="RIBONUCLEOSIDE-DIPHOSPHATE REDUCTASE"/>
    <property type="match status" value="1"/>
</dbReference>
<evidence type="ECO:0000256" key="14">
    <source>
        <dbReference type="RuleBase" id="RU364064"/>
    </source>
</evidence>
<evidence type="ECO:0000256" key="7">
    <source>
        <dbReference type="ARBA" id="ARBA00022741"/>
    </source>
</evidence>
<evidence type="ECO:0000256" key="8">
    <source>
        <dbReference type="ARBA" id="ARBA00023002"/>
    </source>
</evidence>
<dbReference type="InterPro" id="IPR001387">
    <property type="entry name" value="Cro/C1-type_HTH"/>
</dbReference>
<dbReference type="Pfam" id="PF01381">
    <property type="entry name" value="HTH_3"/>
    <property type="match status" value="1"/>
</dbReference>